<dbReference type="Gene3D" id="3.40.50.300">
    <property type="entry name" value="P-loop containing nucleotide triphosphate hydrolases"/>
    <property type="match status" value="1"/>
</dbReference>
<keyword evidence="2" id="KW-1185">Reference proteome</keyword>
<keyword evidence="1" id="KW-0067">ATP-binding</keyword>
<dbReference type="InterPro" id="IPR027417">
    <property type="entry name" value="P-loop_NTPase"/>
</dbReference>
<dbReference type="Pfam" id="PF13671">
    <property type="entry name" value="AAA_33"/>
    <property type="match status" value="1"/>
</dbReference>
<dbReference type="Proteomes" id="UP001055868">
    <property type="component" value="Chromosome"/>
</dbReference>
<accession>A0ABY4N4U8</accession>
<proteinExistence type="predicted"/>
<gene>
    <name evidence="1" type="ORF">M4486_12630</name>
</gene>
<organism evidence="1 2">
    <name type="scientific">Brachybacterium kimchii</name>
    <dbReference type="NCBI Taxonomy" id="2942909"/>
    <lineage>
        <taxon>Bacteria</taxon>
        <taxon>Bacillati</taxon>
        <taxon>Actinomycetota</taxon>
        <taxon>Actinomycetes</taxon>
        <taxon>Micrococcales</taxon>
        <taxon>Dermabacteraceae</taxon>
        <taxon>Brachybacterium</taxon>
    </lineage>
</organism>
<keyword evidence="1" id="KW-0547">Nucleotide-binding</keyword>
<dbReference type="EMBL" id="CP097218">
    <property type="protein sequence ID" value="UQN28478.1"/>
    <property type="molecule type" value="Genomic_DNA"/>
</dbReference>
<reference evidence="1" key="1">
    <citation type="submission" date="2022-05" db="EMBL/GenBank/DDBJ databases">
        <title>Genomic analysis of Brachybacterium sp. CBA3104.</title>
        <authorList>
            <person name="Roh S.W."/>
            <person name="Kim Y.B."/>
            <person name="Kim Y."/>
        </authorList>
    </citation>
    <scope>NUCLEOTIDE SEQUENCE</scope>
    <source>
        <strain evidence="1">CBA3104</strain>
    </source>
</reference>
<evidence type="ECO:0000313" key="2">
    <source>
        <dbReference type="Proteomes" id="UP001055868"/>
    </source>
</evidence>
<name>A0ABY4N4U8_9MICO</name>
<evidence type="ECO:0000313" key="1">
    <source>
        <dbReference type="EMBL" id="UQN28478.1"/>
    </source>
</evidence>
<dbReference type="SUPFAM" id="SSF52540">
    <property type="entry name" value="P-loop containing nucleoside triphosphate hydrolases"/>
    <property type="match status" value="1"/>
</dbReference>
<protein>
    <submittedName>
        <fullName evidence="1">ATP-binding protein</fullName>
    </submittedName>
</protein>
<sequence>MSPERPAPSRLFLLVGPPAVGKLSIAREIGRRSGAIVVDNHLVNNAVFVPMGLDRGGRGLADTDALRARVLDVVLEATLAAPAGLSHVFTNWLPEDPDNAAHVQRLRELAAERGARFVPVWLTASADELSARVDSPERAERSKLVDAGVLRELLTIPSLPAPPDAIEVDTSRMSIEQAAAHILASSRVLDPSDPAGPAHIDGA</sequence>
<dbReference type="RefSeq" id="WP_249477575.1">
    <property type="nucleotide sequence ID" value="NZ_CP097218.1"/>
</dbReference>
<dbReference type="GO" id="GO:0005524">
    <property type="term" value="F:ATP binding"/>
    <property type="evidence" value="ECO:0007669"/>
    <property type="project" value="UniProtKB-KW"/>
</dbReference>